<feature type="transmembrane region" description="Helical" evidence="6">
    <location>
        <begin position="158"/>
        <end position="178"/>
    </location>
</feature>
<proteinExistence type="predicted"/>
<keyword evidence="2" id="KW-1003">Cell membrane</keyword>
<keyword evidence="5 6" id="KW-0472">Membrane</keyword>
<evidence type="ECO:0000313" key="7">
    <source>
        <dbReference type="EMBL" id="GAA5482649.1"/>
    </source>
</evidence>
<organism evidence="7 8">
    <name type="scientific">Haloferula sargassicola</name>
    <dbReference type="NCBI Taxonomy" id="490096"/>
    <lineage>
        <taxon>Bacteria</taxon>
        <taxon>Pseudomonadati</taxon>
        <taxon>Verrucomicrobiota</taxon>
        <taxon>Verrucomicrobiia</taxon>
        <taxon>Verrucomicrobiales</taxon>
        <taxon>Verrucomicrobiaceae</taxon>
        <taxon>Haloferula</taxon>
    </lineage>
</organism>
<feature type="transmembrane region" description="Helical" evidence="6">
    <location>
        <begin position="348"/>
        <end position="367"/>
    </location>
</feature>
<evidence type="ECO:0000313" key="8">
    <source>
        <dbReference type="Proteomes" id="UP001476282"/>
    </source>
</evidence>
<keyword evidence="8" id="KW-1185">Reference proteome</keyword>
<protein>
    <submittedName>
        <fullName evidence="7">Inner membrane transport protein YbaT</fullName>
    </submittedName>
</protein>
<dbReference type="RefSeq" id="WP_353566784.1">
    <property type="nucleotide sequence ID" value="NZ_BAABRI010000009.1"/>
</dbReference>
<comment type="caution">
    <text evidence="7">The sequence shown here is derived from an EMBL/GenBank/DDBJ whole genome shotgun (WGS) entry which is preliminary data.</text>
</comment>
<feature type="transmembrane region" description="Helical" evidence="6">
    <location>
        <begin position="132"/>
        <end position="152"/>
    </location>
</feature>
<feature type="transmembrane region" description="Helical" evidence="6">
    <location>
        <begin position="190"/>
        <end position="208"/>
    </location>
</feature>
<dbReference type="Proteomes" id="UP001476282">
    <property type="component" value="Unassembled WGS sequence"/>
</dbReference>
<feature type="transmembrane region" description="Helical" evidence="6">
    <location>
        <begin position="49"/>
        <end position="66"/>
    </location>
</feature>
<accession>A0ABP9UMV5</accession>
<feature type="transmembrane region" description="Helical" evidence="6">
    <location>
        <begin position="20"/>
        <end position="42"/>
    </location>
</feature>
<feature type="transmembrane region" description="Helical" evidence="6">
    <location>
        <begin position="100"/>
        <end position="120"/>
    </location>
</feature>
<feature type="transmembrane region" description="Helical" evidence="6">
    <location>
        <begin position="405"/>
        <end position="423"/>
    </location>
</feature>
<keyword evidence="3 6" id="KW-0812">Transmembrane</keyword>
<feature type="transmembrane region" description="Helical" evidence="6">
    <location>
        <begin position="325"/>
        <end position="342"/>
    </location>
</feature>
<feature type="transmembrane region" description="Helical" evidence="6">
    <location>
        <begin position="379"/>
        <end position="399"/>
    </location>
</feature>
<comment type="subcellular location">
    <subcellularLocation>
        <location evidence="1">Cell membrane</location>
        <topology evidence="1">Multi-pass membrane protein</topology>
    </subcellularLocation>
</comment>
<dbReference type="Gene3D" id="1.20.1740.10">
    <property type="entry name" value="Amino acid/polyamine transporter I"/>
    <property type="match status" value="1"/>
</dbReference>
<dbReference type="PIRSF" id="PIRSF006060">
    <property type="entry name" value="AA_transporter"/>
    <property type="match status" value="1"/>
</dbReference>
<gene>
    <name evidence="7" type="primary">ybaT</name>
    <name evidence="7" type="ORF">Hsar01_01872</name>
</gene>
<reference evidence="7 8" key="1">
    <citation type="submission" date="2024-02" db="EMBL/GenBank/DDBJ databases">
        <title>Haloferula sargassicola NBRC 104335.</title>
        <authorList>
            <person name="Ichikawa N."/>
            <person name="Katano-Makiyama Y."/>
            <person name="Hidaka K."/>
        </authorList>
    </citation>
    <scope>NUCLEOTIDE SEQUENCE [LARGE SCALE GENOMIC DNA]</scope>
    <source>
        <strain evidence="7 8">NBRC 104335</strain>
    </source>
</reference>
<dbReference type="EMBL" id="BAABRI010000009">
    <property type="protein sequence ID" value="GAA5482649.1"/>
    <property type="molecule type" value="Genomic_DNA"/>
</dbReference>
<evidence type="ECO:0000256" key="6">
    <source>
        <dbReference type="SAM" id="Phobius"/>
    </source>
</evidence>
<dbReference type="InterPro" id="IPR050367">
    <property type="entry name" value="APC_superfamily"/>
</dbReference>
<keyword evidence="4 6" id="KW-1133">Transmembrane helix</keyword>
<dbReference type="PANTHER" id="PTHR42770">
    <property type="entry name" value="AMINO ACID TRANSPORTER-RELATED"/>
    <property type="match status" value="1"/>
</dbReference>
<name>A0ABP9UMV5_9BACT</name>
<dbReference type="PANTHER" id="PTHR42770:SF11">
    <property type="entry name" value="INNER MEMBRANE TRANSPORT PROTEIN YBAT"/>
    <property type="match status" value="1"/>
</dbReference>
<evidence type="ECO:0000256" key="5">
    <source>
        <dbReference type="ARBA" id="ARBA00023136"/>
    </source>
</evidence>
<evidence type="ECO:0000256" key="2">
    <source>
        <dbReference type="ARBA" id="ARBA00022475"/>
    </source>
</evidence>
<sequence length="437" mass="45068">MVGEIMADDGNDKMGPLSAALIGIGGMVGGGIFAVLGTAVALAGGGTPLAFALAGVVALLTCYAYVKLSCQFPEAGGTALFLDQAFGANLFTGGLNLTLWLSYLVTIALYASAFASYGMTFFSSQAGWLEHVLISVAILLPTAINLLNASIVSKSESYIVIGKLILLGVVIAAGMFHLDATRLEPASWKAPGALVVGGMVIFVAYEGFELIANAAGDVREPRKNLPRAFFGCVAFVVLLYVLVAVVTVGGVPAETIQQEKDYALAAAARPSLGQAGFTLVSVSALMATFSAINATIYGNARLGYSLAVDGELPEELEKNAWNRPLPGVIATAAIALALANFIDLRSIAILGSAGFLVIFAAVCAAAFKLSAKIGARKWLCAAGCAACLVALVALLYHTATDNPPALAIFGGLLVAAYGFEWLYPKLSGRPKRQASEG</sequence>
<feature type="transmembrane region" description="Helical" evidence="6">
    <location>
        <begin position="228"/>
        <end position="251"/>
    </location>
</feature>
<evidence type="ECO:0000256" key="4">
    <source>
        <dbReference type="ARBA" id="ARBA00022989"/>
    </source>
</evidence>
<dbReference type="Pfam" id="PF13520">
    <property type="entry name" value="AA_permease_2"/>
    <property type="match status" value="1"/>
</dbReference>
<evidence type="ECO:0000256" key="3">
    <source>
        <dbReference type="ARBA" id="ARBA00022692"/>
    </source>
</evidence>
<dbReference type="InterPro" id="IPR002293">
    <property type="entry name" value="AA/rel_permease1"/>
</dbReference>
<evidence type="ECO:0000256" key="1">
    <source>
        <dbReference type="ARBA" id="ARBA00004651"/>
    </source>
</evidence>